<dbReference type="EMBL" id="BQXS01006478">
    <property type="protein sequence ID" value="GKT20118.1"/>
    <property type="molecule type" value="Genomic_DNA"/>
</dbReference>
<sequence length="99" mass="10456">AVPLLRKKVKGESSSKKAKSIPPPQHPSPAQPVTVSSTISSSSSSSSSYTSHTLNVGTLQYMAPELYSSTNSATSVSRKHAPAYNEAVDMYALGVILFE</sequence>
<feature type="region of interest" description="Disordered" evidence="1">
    <location>
        <begin position="1"/>
        <end position="51"/>
    </location>
</feature>
<evidence type="ECO:0000256" key="1">
    <source>
        <dbReference type="SAM" id="MobiDB-lite"/>
    </source>
</evidence>
<name>A0ABQ5JYF8_9EUKA</name>
<reference evidence="3" key="1">
    <citation type="submission" date="2022-03" db="EMBL/GenBank/DDBJ databases">
        <title>Draft genome sequence of Aduncisulcus paluster, a free-living microaerophilic Fornicata.</title>
        <authorList>
            <person name="Yuyama I."/>
            <person name="Kume K."/>
            <person name="Tamura T."/>
            <person name="Inagaki Y."/>
            <person name="Hashimoto T."/>
        </authorList>
    </citation>
    <scope>NUCLEOTIDE SEQUENCE</scope>
    <source>
        <strain evidence="3">NY0171</strain>
    </source>
</reference>
<feature type="non-terminal residue" evidence="3">
    <location>
        <position position="1"/>
    </location>
</feature>
<dbReference type="PROSITE" id="PS50011">
    <property type="entry name" value="PROTEIN_KINASE_DOM"/>
    <property type="match status" value="1"/>
</dbReference>
<comment type="caution">
    <text evidence="3">The sequence shown here is derived from an EMBL/GenBank/DDBJ whole genome shotgun (WGS) entry which is preliminary data.</text>
</comment>
<proteinExistence type="predicted"/>
<dbReference type="Gene3D" id="1.10.510.10">
    <property type="entry name" value="Transferase(Phosphotransferase) domain 1"/>
    <property type="match status" value="1"/>
</dbReference>
<feature type="domain" description="Protein kinase" evidence="2">
    <location>
        <begin position="1"/>
        <end position="99"/>
    </location>
</feature>
<dbReference type="SUPFAM" id="SSF56112">
    <property type="entry name" value="Protein kinase-like (PK-like)"/>
    <property type="match status" value="1"/>
</dbReference>
<protein>
    <recommendedName>
        <fullName evidence="2">Protein kinase domain-containing protein</fullName>
    </recommendedName>
</protein>
<feature type="compositionally biased region" description="Low complexity" evidence="1">
    <location>
        <begin position="36"/>
        <end position="51"/>
    </location>
</feature>
<evidence type="ECO:0000313" key="3">
    <source>
        <dbReference type="EMBL" id="GKT20118.1"/>
    </source>
</evidence>
<evidence type="ECO:0000259" key="2">
    <source>
        <dbReference type="PROSITE" id="PS50011"/>
    </source>
</evidence>
<accession>A0ABQ5JYF8</accession>
<dbReference type="InterPro" id="IPR011009">
    <property type="entry name" value="Kinase-like_dom_sf"/>
</dbReference>
<dbReference type="Proteomes" id="UP001057375">
    <property type="component" value="Unassembled WGS sequence"/>
</dbReference>
<feature type="non-terminal residue" evidence="3">
    <location>
        <position position="99"/>
    </location>
</feature>
<dbReference type="InterPro" id="IPR000719">
    <property type="entry name" value="Prot_kinase_dom"/>
</dbReference>
<organism evidence="3 4">
    <name type="scientific">Aduncisulcus paluster</name>
    <dbReference type="NCBI Taxonomy" id="2918883"/>
    <lineage>
        <taxon>Eukaryota</taxon>
        <taxon>Metamonada</taxon>
        <taxon>Carpediemonas-like organisms</taxon>
        <taxon>Aduncisulcus</taxon>
    </lineage>
</organism>
<evidence type="ECO:0000313" key="4">
    <source>
        <dbReference type="Proteomes" id="UP001057375"/>
    </source>
</evidence>
<gene>
    <name evidence="3" type="ORF">ADUPG1_004377</name>
</gene>
<keyword evidence="4" id="KW-1185">Reference proteome</keyword>
<feature type="compositionally biased region" description="Pro residues" evidence="1">
    <location>
        <begin position="21"/>
        <end position="30"/>
    </location>
</feature>